<comment type="function">
    <text evidence="5">O-methyltransferase that catalyzes the 2 O-methylation steps in the ubiquinone biosynthetic pathway.</text>
</comment>
<dbReference type="GO" id="GO:0102208">
    <property type="term" value="F:2-polyprenyl-6-hydroxyphenol methylase activity"/>
    <property type="evidence" value="ECO:0007669"/>
    <property type="project" value="UniProtKB-EC"/>
</dbReference>
<feature type="binding site" evidence="5">
    <location>
        <position position="89"/>
    </location>
    <ligand>
        <name>S-adenosyl-L-methionine</name>
        <dbReference type="ChEBI" id="CHEBI:59789"/>
    </ligand>
</feature>
<keyword evidence="4 5" id="KW-0949">S-adenosyl-L-methionine</keyword>
<proteinExistence type="inferred from homology"/>
<dbReference type="Pfam" id="PF13489">
    <property type="entry name" value="Methyltransf_23"/>
    <property type="match status" value="1"/>
</dbReference>
<dbReference type="HAMAP" id="MF_00472">
    <property type="entry name" value="UbiG"/>
    <property type="match status" value="1"/>
</dbReference>
<feature type="binding site" evidence="5">
    <location>
        <position position="44"/>
    </location>
    <ligand>
        <name>S-adenosyl-L-methionine</name>
        <dbReference type="ChEBI" id="CHEBI:59789"/>
    </ligand>
</feature>
<keyword evidence="1 5" id="KW-0489">Methyltransferase</keyword>
<protein>
    <recommendedName>
        <fullName evidence="5">Ubiquinone biosynthesis O-methyltransferase</fullName>
    </recommendedName>
    <alternativeName>
        <fullName evidence="5">2-polyprenyl-6-hydroxyphenol methylase</fullName>
        <ecNumber evidence="5">2.1.1.222</ecNumber>
    </alternativeName>
    <alternativeName>
        <fullName evidence="5">3-demethylubiquinone 3-O-methyltransferase</fullName>
        <ecNumber evidence="5">2.1.1.64</ecNumber>
    </alternativeName>
</protein>
<evidence type="ECO:0000256" key="2">
    <source>
        <dbReference type="ARBA" id="ARBA00022679"/>
    </source>
</evidence>
<comment type="pathway">
    <text evidence="5">Cofactor biosynthesis; ubiquinone biosynthesis.</text>
</comment>
<dbReference type="RefSeq" id="WP_173559869.1">
    <property type="nucleotide sequence ID" value="NZ_JAPIUZ010000004.1"/>
</dbReference>
<dbReference type="EC" id="2.1.1.64" evidence="5"/>
<dbReference type="Proteomes" id="UP001301152">
    <property type="component" value="Unassembled WGS sequence"/>
</dbReference>
<evidence type="ECO:0000256" key="4">
    <source>
        <dbReference type="ARBA" id="ARBA00022691"/>
    </source>
</evidence>
<comment type="caution">
    <text evidence="6">The sequence shown here is derived from an EMBL/GenBank/DDBJ whole genome shotgun (WGS) entry which is preliminary data.</text>
</comment>
<accession>A0ABT3QFQ9</accession>
<dbReference type="NCBIfam" id="TIGR01983">
    <property type="entry name" value="UbiG"/>
    <property type="match status" value="1"/>
</dbReference>
<dbReference type="GO" id="GO:0032259">
    <property type="term" value="P:methylation"/>
    <property type="evidence" value="ECO:0007669"/>
    <property type="project" value="UniProtKB-KW"/>
</dbReference>
<dbReference type="PANTHER" id="PTHR43464">
    <property type="entry name" value="METHYLTRANSFERASE"/>
    <property type="match status" value="1"/>
</dbReference>
<dbReference type="EMBL" id="JAPIUZ010000004">
    <property type="protein sequence ID" value="MCX2564121.1"/>
    <property type="molecule type" value="Genomic_DNA"/>
</dbReference>
<evidence type="ECO:0000256" key="1">
    <source>
        <dbReference type="ARBA" id="ARBA00022603"/>
    </source>
</evidence>
<comment type="catalytic activity">
    <reaction evidence="5">
        <text>a 3-demethylubiquinol + S-adenosyl-L-methionine = a ubiquinol + S-adenosyl-L-homocysteine + H(+)</text>
        <dbReference type="Rhea" id="RHEA:44380"/>
        <dbReference type="Rhea" id="RHEA-COMP:9566"/>
        <dbReference type="Rhea" id="RHEA-COMP:10914"/>
        <dbReference type="ChEBI" id="CHEBI:15378"/>
        <dbReference type="ChEBI" id="CHEBI:17976"/>
        <dbReference type="ChEBI" id="CHEBI:57856"/>
        <dbReference type="ChEBI" id="CHEBI:59789"/>
        <dbReference type="ChEBI" id="CHEBI:84422"/>
        <dbReference type="EC" id="2.1.1.64"/>
    </reaction>
</comment>
<dbReference type="GO" id="GO:0061542">
    <property type="term" value="F:3-demethylubiquinol 3-O-methyltransferase activity"/>
    <property type="evidence" value="ECO:0007669"/>
    <property type="project" value="UniProtKB-EC"/>
</dbReference>
<dbReference type="InterPro" id="IPR029063">
    <property type="entry name" value="SAM-dependent_MTases_sf"/>
</dbReference>
<evidence type="ECO:0000256" key="5">
    <source>
        <dbReference type="HAMAP-Rule" id="MF_00472"/>
    </source>
</evidence>
<keyword evidence="3 5" id="KW-0831">Ubiquinone biosynthesis</keyword>
<evidence type="ECO:0000256" key="3">
    <source>
        <dbReference type="ARBA" id="ARBA00022688"/>
    </source>
</evidence>
<comment type="catalytic activity">
    <reaction evidence="5">
        <text>a 3-(all-trans-polyprenyl)benzene-1,2-diol + S-adenosyl-L-methionine = a 2-methoxy-6-(all-trans-polyprenyl)phenol + S-adenosyl-L-homocysteine + H(+)</text>
        <dbReference type="Rhea" id="RHEA:31411"/>
        <dbReference type="Rhea" id="RHEA-COMP:9550"/>
        <dbReference type="Rhea" id="RHEA-COMP:9551"/>
        <dbReference type="ChEBI" id="CHEBI:15378"/>
        <dbReference type="ChEBI" id="CHEBI:57856"/>
        <dbReference type="ChEBI" id="CHEBI:59789"/>
        <dbReference type="ChEBI" id="CHEBI:62729"/>
        <dbReference type="ChEBI" id="CHEBI:62731"/>
        <dbReference type="EC" id="2.1.1.222"/>
    </reaction>
</comment>
<name>A0ABT3QFQ9_9PROT</name>
<reference evidence="6 7" key="1">
    <citation type="submission" date="2022-11" db="EMBL/GenBank/DDBJ databases">
        <title>Genome sequencing of Acetobacter type strain.</title>
        <authorList>
            <person name="Heo J."/>
            <person name="Lee D."/>
            <person name="Han B.-H."/>
            <person name="Hong S.-B."/>
            <person name="Kwon S.-W."/>
        </authorList>
    </citation>
    <scope>NUCLEOTIDE SEQUENCE [LARGE SCALE GENOMIC DNA]</scope>
    <source>
        <strain evidence="6 7">KACC 21253</strain>
    </source>
</reference>
<comment type="similarity">
    <text evidence="5">Belongs to the methyltransferase superfamily. UbiG/COQ3 family.</text>
</comment>
<dbReference type="InterPro" id="IPR010233">
    <property type="entry name" value="UbiG_MeTrfase"/>
</dbReference>
<keyword evidence="2 5" id="KW-0808">Transferase</keyword>
<gene>
    <name evidence="5 6" type="primary">ubiG</name>
    <name evidence="6" type="ORF">OQ497_09130</name>
</gene>
<dbReference type="EC" id="2.1.1.222" evidence="5"/>
<dbReference type="SUPFAM" id="SSF53335">
    <property type="entry name" value="S-adenosyl-L-methionine-dependent methyltransferases"/>
    <property type="match status" value="1"/>
</dbReference>
<organism evidence="6 7">
    <name type="scientific">Acetobacter thailandicus</name>
    <dbReference type="NCBI Taxonomy" id="1502842"/>
    <lineage>
        <taxon>Bacteria</taxon>
        <taxon>Pseudomonadati</taxon>
        <taxon>Pseudomonadota</taxon>
        <taxon>Alphaproteobacteria</taxon>
        <taxon>Acetobacterales</taxon>
        <taxon>Acetobacteraceae</taxon>
        <taxon>Acetobacter</taxon>
    </lineage>
</organism>
<dbReference type="Gene3D" id="3.40.50.150">
    <property type="entry name" value="Vaccinia Virus protein VP39"/>
    <property type="match status" value="1"/>
</dbReference>
<dbReference type="PANTHER" id="PTHR43464:SF19">
    <property type="entry name" value="UBIQUINONE BIOSYNTHESIS O-METHYLTRANSFERASE, MITOCHONDRIAL"/>
    <property type="match status" value="1"/>
</dbReference>
<evidence type="ECO:0000313" key="7">
    <source>
        <dbReference type="Proteomes" id="UP001301152"/>
    </source>
</evidence>
<feature type="binding site" evidence="5">
    <location>
        <position position="68"/>
    </location>
    <ligand>
        <name>S-adenosyl-L-methionine</name>
        <dbReference type="ChEBI" id="CHEBI:59789"/>
    </ligand>
</feature>
<feature type="binding site" evidence="5">
    <location>
        <position position="137"/>
    </location>
    <ligand>
        <name>S-adenosyl-L-methionine</name>
        <dbReference type="ChEBI" id="CHEBI:59789"/>
    </ligand>
</feature>
<dbReference type="CDD" id="cd02440">
    <property type="entry name" value="AdoMet_MTases"/>
    <property type="match status" value="1"/>
</dbReference>
<keyword evidence="7" id="KW-1185">Reference proteome</keyword>
<sequence length="247" mass="26470">MTTSSSDSFSSVAPDEISRFSALAEKWWDPRGPMRPLHAMNPLRISWACRHIPVQGRHSRRVSALDIGCGAGLASEALAKAGHNVTGLDASANGIAAARKHLETYPLPRGAGSLSYREGSAEELAKEGAKFDAVIAFEIIEHVTNPAAFMATLSQLLEPGGTLIVSTMNRTLSSLAVGKIGAEYLLRLLPTGTHTWKKFVTPAELGRYARAAGLTIEAIAGMSPTITGDWKESRNLSINYIAAFRKL</sequence>
<evidence type="ECO:0000313" key="6">
    <source>
        <dbReference type="EMBL" id="MCX2564121.1"/>
    </source>
</evidence>